<feature type="region of interest" description="Disordered" evidence="6">
    <location>
        <begin position="157"/>
        <end position="177"/>
    </location>
</feature>
<dbReference type="GO" id="GO:0008237">
    <property type="term" value="F:metallopeptidase activity"/>
    <property type="evidence" value="ECO:0007669"/>
    <property type="project" value="UniProtKB-KW"/>
</dbReference>
<sequence>MSAAFQYQVAQASWKLEIPEHVALFLSQHTQRAWNAKESVGQLYSRDLTTDTIIIEVATLLKPAWSRRARVQFVPSTAMAERKRMYSKELHCIGLWHSHPEPVPSPSHEDIELAADYAAAARKQLRGIVFAIIGTAPFPSGLAIWVHDGTSLHEASPLKPGVYEPPIPTKDWRQPNY</sequence>
<dbReference type="InterPro" id="IPR028090">
    <property type="entry name" value="JAB_dom_prok"/>
</dbReference>
<dbReference type="RefSeq" id="WP_368644017.1">
    <property type="nucleotide sequence ID" value="NZ_CP158252.1"/>
</dbReference>
<evidence type="ECO:0000256" key="3">
    <source>
        <dbReference type="ARBA" id="ARBA00022801"/>
    </source>
</evidence>
<keyword evidence="3" id="KW-0378">Hydrolase</keyword>
<evidence type="ECO:0000313" key="8">
    <source>
        <dbReference type="EMBL" id="XDJ43207.1"/>
    </source>
</evidence>
<keyword evidence="4" id="KW-0862">Zinc</keyword>
<keyword evidence="2" id="KW-0479">Metal-binding</keyword>
<dbReference type="GO" id="GO:0046872">
    <property type="term" value="F:metal ion binding"/>
    <property type="evidence" value="ECO:0007669"/>
    <property type="project" value="UniProtKB-KW"/>
</dbReference>
<organism evidence="8">
    <name type="scientific">Castellaniella ginsengisoli</name>
    <dbReference type="NCBI Taxonomy" id="546114"/>
    <lineage>
        <taxon>Bacteria</taxon>
        <taxon>Pseudomonadati</taxon>
        <taxon>Pseudomonadota</taxon>
        <taxon>Betaproteobacteria</taxon>
        <taxon>Burkholderiales</taxon>
        <taxon>Alcaligenaceae</taxon>
        <taxon>Castellaniella</taxon>
    </lineage>
</organism>
<accession>A0AB39CMH4</accession>
<dbReference type="GO" id="GO:0006508">
    <property type="term" value="P:proteolysis"/>
    <property type="evidence" value="ECO:0007669"/>
    <property type="project" value="UniProtKB-KW"/>
</dbReference>
<evidence type="ECO:0000259" key="7">
    <source>
        <dbReference type="Pfam" id="PF14464"/>
    </source>
</evidence>
<evidence type="ECO:0000256" key="4">
    <source>
        <dbReference type="ARBA" id="ARBA00022833"/>
    </source>
</evidence>
<evidence type="ECO:0000256" key="5">
    <source>
        <dbReference type="ARBA" id="ARBA00023049"/>
    </source>
</evidence>
<proteinExistence type="predicted"/>
<dbReference type="SUPFAM" id="SSF102712">
    <property type="entry name" value="JAB1/MPN domain"/>
    <property type="match status" value="1"/>
</dbReference>
<evidence type="ECO:0000256" key="2">
    <source>
        <dbReference type="ARBA" id="ARBA00022723"/>
    </source>
</evidence>
<reference evidence="8" key="1">
    <citation type="submission" date="2024-05" db="EMBL/GenBank/DDBJ databases">
        <authorList>
            <person name="Luo Y.-C."/>
            <person name="Nicholds J."/>
            <person name="Mortimer T."/>
            <person name="Maboni G."/>
        </authorList>
    </citation>
    <scope>NUCLEOTIDE SEQUENCE</scope>
    <source>
        <strain evidence="8">153920</strain>
    </source>
</reference>
<evidence type="ECO:0000256" key="6">
    <source>
        <dbReference type="SAM" id="MobiDB-lite"/>
    </source>
</evidence>
<gene>
    <name evidence="8" type="ORF">ABRY99_06510</name>
</gene>
<protein>
    <submittedName>
        <fullName evidence="8">Mov34/MPN/PAD-1 family protein</fullName>
    </submittedName>
</protein>
<dbReference type="Gene3D" id="3.40.140.10">
    <property type="entry name" value="Cytidine Deaminase, domain 2"/>
    <property type="match status" value="1"/>
</dbReference>
<keyword evidence="1" id="KW-0645">Protease</keyword>
<evidence type="ECO:0000256" key="1">
    <source>
        <dbReference type="ARBA" id="ARBA00022670"/>
    </source>
</evidence>
<dbReference type="Pfam" id="PF14464">
    <property type="entry name" value="Prok-JAB"/>
    <property type="match status" value="1"/>
</dbReference>
<keyword evidence="5" id="KW-0482">Metalloprotease</keyword>
<dbReference type="EMBL" id="CP158252">
    <property type="protein sequence ID" value="XDJ43207.1"/>
    <property type="molecule type" value="Genomic_DNA"/>
</dbReference>
<name>A0AB39CMH4_9BURK</name>
<feature type="domain" description="JAB" evidence="7">
    <location>
        <begin position="31"/>
        <end position="135"/>
    </location>
</feature>
<dbReference type="AlphaFoldDB" id="A0AB39CMH4"/>